<evidence type="ECO:0000313" key="2">
    <source>
        <dbReference type="Proteomes" id="UP000257109"/>
    </source>
</evidence>
<sequence length="198" mass="22936">MTNLGQGPSNILRWRWPSFAIMSMLHNSRHRVTLRNMGSLVKVVRKRDEAKGRPENQNITFSPPLNASWAALFEEECNIDLITLPPQQRLAHNAEKTKYCRYHQNYGHTTEGCLTLRDKIKDRGICQWVFELGQKAILVHYQQYFVGSDLEQNDPMVITTEVANFTIRKAAPPTSSTCRPLNAYRSRNSRYDHTTTNW</sequence>
<gene>
    <name evidence="1" type="ORF">CR513_20414</name>
</gene>
<dbReference type="Proteomes" id="UP000257109">
    <property type="component" value="Unassembled WGS sequence"/>
</dbReference>
<keyword evidence="2" id="KW-1185">Reference proteome</keyword>
<proteinExistence type="predicted"/>
<name>A0A371H227_MUCPR</name>
<comment type="caution">
    <text evidence="1">The sequence shown here is derived from an EMBL/GenBank/DDBJ whole genome shotgun (WGS) entry which is preliminary data.</text>
</comment>
<evidence type="ECO:0000313" key="1">
    <source>
        <dbReference type="EMBL" id="RDX96878.1"/>
    </source>
</evidence>
<accession>A0A371H227</accession>
<dbReference type="OrthoDB" id="1740536at2759"/>
<organism evidence="1 2">
    <name type="scientific">Mucuna pruriens</name>
    <name type="common">Velvet bean</name>
    <name type="synonym">Dolichos pruriens</name>
    <dbReference type="NCBI Taxonomy" id="157652"/>
    <lineage>
        <taxon>Eukaryota</taxon>
        <taxon>Viridiplantae</taxon>
        <taxon>Streptophyta</taxon>
        <taxon>Embryophyta</taxon>
        <taxon>Tracheophyta</taxon>
        <taxon>Spermatophyta</taxon>
        <taxon>Magnoliopsida</taxon>
        <taxon>eudicotyledons</taxon>
        <taxon>Gunneridae</taxon>
        <taxon>Pentapetalae</taxon>
        <taxon>rosids</taxon>
        <taxon>fabids</taxon>
        <taxon>Fabales</taxon>
        <taxon>Fabaceae</taxon>
        <taxon>Papilionoideae</taxon>
        <taxon>50 kb inversion clade</taxon>
        <taxon>NPAAA clade</taxon>
        <taxon>indigoferoid/millettioid clade</taxon>
        <taxon>Phaseoleae</taxon>
        <taxon>Mucuna</taxon>
    </lineage>
</organism>
<feature type="non-terminal residue" evidence="1">
    <location>
        <position position="1"/>
    </location>
</feature>
<dbReference type="AlphaFoldDB" id="A0A371H227"/>
<dbReference type="EMBL" id="QJKJ01003786">
    <property type="protein sequence ID" value="RDX96878.1"/>
    <property type="molecule type" value="Genomic_DNA"/>
</dbReference>
<reference evidence="1" key="1">
    <citation type="submission" date="2018-05" db="EMBL/GenBank/DDBJ databases">
        <title>Draft genome of Mucuna pruriens seed.</title>
        <authorList>
            <person name="Nnadi N.E."/>
            <person name="Vos R."/>
            <person name="Hasami M.H."/>
            <person name="Devisetty U.K."/>
            <person name="Aguiy J.C."/>
        </authorList>
    </citation>
    <scope>NUCLEOTIDE SEQUENCE [LARGE SCALE GENOMIC DNA]</scope>
    <source>
        <strain evidence="1">JCA_2017</strain>
    </source>
</reference>
<protein>
    <submittedName>
        <fullName evidence="1">Uncharacterized protein</fullName>
    </submittedName>
</protein>